<keyword evidence="3" id="KW-0677">Repeat</keyword>
<dbReference type="InterPro" id="IPR002652">
    <property type="entry name" value="Importin-a_IBB"/>
</dbReference>
<gene>
    <name evidence="9" type="ORF">TSIB3V08_LOCUS6572</name>
</gene>
<evidence type="ECO:0000256" key="1">
    <source>
        <dbReference type="ARBA" id="ARBA00010394"/>
    </source>
</evidence>
<protein>
    <recommendedName>
        <fullName evidence="5">Importin subunit alpha</fullName>
    </recommendedName>
</protein>
<dbReference type="InterPro" id="IPR016024">
    <property type="entry name" value="ARM-type_fold"/>
</dbReference>
<comment type="similarity">
    <text evidence="1 5">Belongs to the importin alpha family.</text>
</comment>
<dbReference type="GO" id="GO:0006607">
    <property type="term" value="P:NLS-bearing protein import into nucleus"/>
    <property type="evidence" value="ECO:0007669"/>
    <property type="project" value="UniProtKB-ARBA"/>
</dbReference>
<evidence type="ECO:0000256" key="5">
    <source>
        <dbReference type="PIRNR" id="PIRNR005673"/>
    </source>
</evidence>
<dbReference type="SMART" id="SM00185">
    <property type="entry name" value="ARM"/>
    <property type="match status" value="8"/>
</dbReference>
<accession>A0A7R9AXX3</accession>
<organism evidence="9">
    <name type="scientific">Timema shepardi</name>
    <name type="common">Walking stick</name>
    <dbReference type="NCBI Taxonomy" id="629360"/>
    <lineage>
        <taxon>Eukaryota</taxon>
        <taxon>Metazoa</taxon>
        <taxon>Ecdysozoa</taxon>
        <taxon>Arthropoda</taxon>
        <taxon>Hexapoda</taxon>
        <taxon>Insecta</taxon>
        <taxon>Pterygota</taxon>
        <taxon>Neoptera</taxon>
        <taxon>Polyneoptera</taxon>
        <taxon>Phasmatodea</taxon>
        <taxon>Timematodea</taxon>
        <taxon>Timematoidea</taxon>
        <taxon>Timematidae</taxon>
        <taxon>Timema</taxon>
    </lineage>
</organism>
<evidence type="ECO:0000256" key="7">
    <source>
        <dbReference type="SAM" id="MobiDB-lite"/>
    </source>
</evidence>
<feature type="repeat" description="ARM" evidence="6">
    <location>
        <begin position="322"/>
        <end position="360"/>
    </location>
</feature>
<dbReference type="AlphaFoldDB" id="A0A7R9AXX3"/>
<dbReference type="Pfam" id="PF01749">
    <property type="entry name" value="IBB"/>
    <property type="match status" value="1"/>
</dbReference>
<dbReference type="EMBL" id="OC002846">
    <property type="protein sequence ID" value="CAD7262466.1"/>
    <property type="molecule type" value="Genomic_DNA"/>
</dbReference>
<dbReference type="GO" id="GO:0061608">
    <property type="term" value="F:nuclear import signal receptor activity"/>
    <property type="evidence" value="ECO:0007669"/>
    <property type="project" value="InterPro"/>
</dbReference>
<keyword evidence="4 5" id="KW-0653">Protein transport</keyword>
<dbReference type="PROSITE" id="PS51214">
    <property type="entry name" value="IBB"/>
    <property type="match status" value="1"/>
</dbReference>
<dbReference type="InterPro" id="IPR011989">
    <property type="entry name" value="ARM-like"/>
</dbReference>
<dbReference type="Gene3D" id="1.20.5.690">
    <property type="entry name" value="Importin-alpha, importin-beta-binding domain"/>
    <property type="match status" value="1"/>
</dbReference>
<keyword evidence="2 5" id="KW-0813">Transport</keyword>
<feature type="domain" description="IBB" evidence="8">
    <location>
        <begin position="1"/>
        <end position="98"/>
    </location>
</feature>
<sequence length="574" mass="63284">MASDLQNKSRMQVFKNKGKDQDLANALVVLSSTAEDGEIELANALVVLGSSTAEDREIEVRVSEMRRRRNEVTVELRKNKREETLQKRRNVPVTDSTDEDDIERSLATTNLEQLVANAASDNPPVQLNAVQSARKLLSSDRNPPIDALIESGILPILVRCLECHDNPSLQFEAAWALTNIASGTSMQTQAVVAAGAVPLFLSLLLSTHQNVCEQAVWALGNIIGDGPQLRDYVINLGVVHPLLTFIKPEIPISFLRNVTWVIVNLCRNKDPPPPVQTIREILPALNLLIHHQDINILVDTVWALSYLTDGGNEQIQMVIDSGVVPKLIPLLSHKEVKVQTAALRAVGNIVTGTDEQTQVVLNCDALSHFPALLTHQKEKICKEAVWFLSNITAGNQQQVQAVIDTELLPKIIRNLSKGEFQTQKEAAWAISNLTISGNREQVARLIQEGVIPPFCNLLNCKDSQVIQVVLDGINNMLKLAGPEVETLANMIEECGAVELNTTSALANYATEAGLDKIEALQNHENVEIYKLAYDIIEQYFSEDVDDDPNLVPQSSDTGYQFDPNTSIPNEGFKF</sequence>
<evidence type="ECO:0000256" key="6">
    <source>
        <dbReference type="PROSITE-ProRule" id="PRU00259"/>
    </source>
</evidence>
<feature type="region of interest" description="Disordered" evidence="7">
    <location>
        <begin position="554"/>
        <end position="574"/>
    </location>
</feature>
<evidence type="ECO:0000256" key="4">
    <source>
        <dbReference type="ARBA" id="ARBA00022927"/>
    </source>
</evidence>
<dbReference type="Gene3D" id="1.25.10.10">
    <property type="entry name" value="Leucine-rich Repeat Variant"/>
    <property type="match status" value="1"/>
</dbReference>
<evidence type="ECO:0000256" key="2">
    <source>
        <dbReference type="ARBA" id="ARBA00022448"/>
    </source>
</evidence>
<dbReference type="InterPro" id="IPR036975">
    <property type="entry name" value="Importin-a_IBB_sf"/>
</dbReference>
<dbReference type="PANTHER" id="PTHR23316">
    <property type="entry name" value="IMPORTIN ALPHA"/>
    <property type="match status" value="1"/>
</dbReference>
<dbReference type="InterPro" id="IPR024931">
    <property type="entry name" value="Importin_alpha"/>
</dbReference>
<evidence type="ECO:0000313" key="9">
    <source>
        <dbReference type="EMBL" id="CAD7262466.1"/>
    </source>
</evidence>
<dbReference type="SUPFAM" id="SSF48371">
    <property type="entry name" value="ARM repeat"/>
    <property type="match status" value="1"/>
</dbReference>
<proteinExistence type="inferred from homology"/>
<feature type="repeat" description="ARM" evidence="6">
    <location>
        <begin position="152"/>
        <end position="195"/>
    </location>
</feature>
<reference evidence="9" key="1">
    <citation type="submission" date="2020-11" db="EMBL/GenBank/DDBJ databases">
        <authorList>
            <person name="Tran Van P."/>
        </authorList>
    </citation>
    <scope>NUCLEOTIDE SEQUENCE</scope>
</reference>
<dbReference type="GO" id="GO:0005737">
    <property type="term" value="C:cytoplasm"/>
    <property type="evidence" value="ECO:0007669"/>
    <property type="project" value="InterPro"/>
</dbReference>
<evidence type="ECO:0000259" key="8">
    <source>
        <dbReference type="PROSITE" id="PS51214"/>
    </source>
</evidence>
<dbReference type="Pfam" id="PF00514">
    <property type="entry name" value="Arm"/>
    <property type="match status" value="7"/>
</dbReference>
<name>A0A7R9AXX3_TIMSH</name>
<dbReference type="Pfam" id="PF16186">
    <property type="entry name" value="Arm_3"/>
    <property type="match status" value="1"/>
</dbReference>
<dbReference type="PIRSF" id="PIRSF005673">
    <property type="entry name" value="Importin_alpha"/>
    <property type="match status" value="1"/>
</dbReference>
<feature type="compositionally biased region" description="Polar residues" evidence="7">
    <location>
        <begin position="554"/>
        <end position="568"/>
    </location>
</feature>
<evidence type="ECO:0000256" key="3">
    <source>
        <dbReference type="ARBA" id="ARBA00022737"/>
    </source>
</evidence>
<dbReference type="InterPro" id="IPR000225">
    <property type="entry name" value="Armadillo"/>
</dbReference>
<dbReference type="FunFam" id="1.25.10.10:FF:000009">
    <property type="entry name" value="Importin subunit alpha"/>
    <property type="match status" value="1"/>
</dbReference>
<dbReference type="InterPro" id="IPR032413">
    <property type="entry name" value="Arm_3"/>
</dbReference>
<dbReference type="GO" id="GO:0005634">
    <property type="term" value="C:nucleus"/>
    <property type="evidence" value="ECO:0007669"/>
    <property type="project" value="UniProtKB-ARBA"/>
</dbReference>
<dbReference type="PROSITE" id="PS50176">
    <property type="entry name" value="ARM_REPEAT"/>
    <property type="match status" value="2"/>
</dbReference>